<evidence type="ECO:0000313" key="2">
    <source>
        <dbReference type="EMBL" id="EDM02754.1"/>
    </source>
</evidence>
<gene>
    <name evidence="2" type="ORF">rCG_61838</name>
</gene>
<protein>
    <submittedName>
        <fullName evidence="2">RCG61838</fullName>
    </submittedName>
</protein>
<dbReference type="Proteomes" id="UP000234681">
    <property type="component" value="Chromosome 6"/>
</dbReference>
<organism evidence="2 3">
    <name type="scientific">Rattus norvegicus</name>
    <name type="common">Rat</name>
    <dbReference type="NCBI Taxonomy" id="10116"/>
    <lineage>
        <taxon>Eukaryota</taxon>
        <taxon>Metazoa</taxon>
        <taxon>Chordata</taxon>
        <taxon>Craniata</taxon>
        <taxon>Vertebrata</taxon>
        <taxon>Euteleostomi</taxon>
        <taxon>Mammalia</taxon>
        <taxon>Eutheria</taxon>
        <taxon>Euarchontoglires</taxon>
        <taxon>Glires</taxon>
        <taxon>Rodentia</taxon>
        <taxon>Myomorpha</taxon>
        <taxon>Muroidea</taxon>
        <taxon>Muridae</taxon>
        <taxon>Murinae</taxon>
        <taxon>Rattus</taxon>
    </lineage>
</organism>
<evidence type="ECO:0000313" key="3">
    <source>
        <dbReference type="Proteomes" id="UP000234681"/>
    </source>
</evidence>
<sequence length="80" mass="8970">MLRPDDQRHANPRGLGISGFGRPQDSRVWLITVRCPGSSTWKHLDCQEGRHFSYNPSALAWTLECVSGHADPQLSVRCLP</sequence>
<accession>A6H9P9</accession>
<feature type="region of interest" description="Disordered" evidence="1">
    <location>
        <begin position="1"/>
        <end position="22"/>
    </location>
</feature>
<proteinExistence type="predicted"/>
<name>A6H9P9_RAT</name>
<reference evidence="3" key="1">
    <citation type="submission" date="2005-09" db="EMBL/GenBank/DDBJ databases">
        <authorList>
            <person name="Mural R.J."/>
            <person name="Li P.W."/>
            <person name="Adams M.D."/>
            <person name="Amanatides P.G."/>
            <person name="Baden-Tillson H."/>
            <person name="Barnstead M."/>
            <person name="Chin S.H."/>
            <person name="Dew I."/>
            <person name="Evans C.A."/>
            <person name="Ferriera S."/>
            <person name="Flanigan M."/>
            <person name="Fosler C."/>
            <person name="Glodek A."/>
            <person name="Gu Z."/>
            <person name="Holt R.A."/>
            <person name="Jennings D."/>
            <person name="Kraft C.L."/>
            <person name="Lu F."/>
            <person name="Nguyen T."/>
            <person name="Nusskern D.R."/>
            <person name="Pfannkoch C.M."/>
            <person name="Sitter C."/>
            <person name="Sutton G.G."/>
            <person name="Venter J.C."/>
            <person name="Wang Z."/>
            <person name="Woodage T."/>
            <person name="Zheng X.H."/>
            <person name="Zhong F."/>
        </authorList>
    </citation>
    <scope>NUCLEOTIDE SEQUENCE [LARGE SCALE GENOMIC DNA]</scope>
    <source>
        <strain>BN</strain>
        <strain evidence="3">Sprague-Dawley</strain>
    </source>
</reference>
<dbReference type="AlphaFoldDB" id="A6H9P9"/>
<evidence type="ECO:0000256" key="1">
    <source>
        <dbReference type="SAM" id="MobiDB-lite"/>
    </source>
</evidence>
<dbReference type="EMBL" id="CH473947">
    <property type="protein sequence ID" value="EDM02754.1"/>
    <property type="molecule type" value="Genomic_DNA"/>
</dbReference>